<protein>
    <submittedName>
        <fullName evidence="1">Uncharacterized protein</fullName>
    </submittedName>
</protein>
<proteinExistence type="predicted"/>
<sequence>MNEELNNIRLKFNCPTDWNEMTNTTGGRHCNSCNKTVYDFTDARP</sequence>
<accession>A0A929KVT6</accession>
<dbReference type="AlphaFoldDB" id="A0A929KVT6"/>
<dbReference type="EMBL" id="JADFFL010000004">
    <property type="protein sequence ID" value="MBE9662529.1"/>
    <property type="molecule type" value="Genomic_DNA"/>
</dbReference>
<organism evidence="1 2">
    <name type="scientific">Mucilaginibacter myungsuensis</name>
    <dbReference type="NCBI Taxonomy" id="649104"/>
    <lineage>
        <taxon>Bacteria</taxon>
        <taxon>Pseudomonadati</taxon>
        <taxon>Bacteroidota</taxon>
        <taxon>Sphingobacteriia</taxon>
        <taxon>Sphingobacteriales</taxon>
        <taxon>Sphingobacteriaceae</taxon>
        <taxon>Mucilaginibacter</taxon>
    </lineage>
</organism>
<dbReference type="Proteomes" id="UP000622475">
    <property type="component" value="Unassembled WGS sequence"/>
</dbReference>
<name>A0A929KVT6_9SPHI</name>
<evidence type="ECO:0000313" key="1">
    <source>
        <dbReference type="EMBL" id="MBE9662529.1"/>
    </source>
</evidence>
<dbReference type="RefSeq" id="WP_194111748.1">
    <property type="nucleotide sequence ID" value="NZ_JADFFL010000004.1"/>
</dbReference>
<gene>
    <name evidence="1" type="ORF">IRJ16_11605</name>
</gene>
<keyword evidence="2" id="KW-1185">Reference proteome</keyword>
<comment type="caution">
    <text evidence="1">The sequence shown here is derived from an EMBL/GenBank/DDBJ whole genome shotgun (WGS) entry which is preliminary data.</text>
</comment>
<evidence type="ECO:0000313" key="2">
    <source>
        <dbReference type="Proteomes" id="UP000622475"/>
    </source>
</evidence>
<reference evidence="1" key="1">
    <citation type="submission" date="2020-10" db="EMBL/GenBank/DDBJ databases">
        <title>Mucilaginibacter mali sp. nov., isolated from rhizosphere soil of apple orchard.</title>
        <authorList>
            <person name="Lee J.-S."/>
            <person name="Kim H.S."/>
            <person name="Kim J.-S."/>
        </authorList>
    </citation>
    <scope>NUCLEOTIDE SEQUENCE</scope>
    <source>
        <strain evidence="1">KCTC 22746</strain>
    </source>
</reference>